<sequence>MDYKKHSSESKDPKCVNGVTNVEGLDDEVVEGLNDSEDDRVTALVDGFDGVDVIVPINQGQIVARLIGRPYKKTEDGEYYSDELDISDPDESGDKEQV</sequence>
<protein>
    <submittedName>
        <fullName evidence="2">Uncharacterized protein</fullName>
    </submittedName>
</protein>
<feature type="region of interest" description="Disordered" evidence="1">
    <location>
        <begin position="77"/>
        <end position="98"/>
    </location>
</feature>
<keyword evidence="3" id="KW-1185">Reference proteome</keyword>
<evidence type="ECO:0000313" key="3">
    <source>
        <dbReference type="Proteomes" id="UP001058974"/>
    </source>
</evidence>
<reference evidence="2 3" key="1">
    <citation type="journal article" date="2022" name="Nat. Genet.">
        <title>Improved pea reference genome and pan-genome highlight genomic features and evolutionary characteristics.</title>
        <authorList>
            <person name="Yang T."/>
            <person name="Liu R."/>
            <person name="Luo Y."/>
            <person name="Hu S."/>
            <person name="Wang D."/>
            <person name="Wang C."/>
            <person name="Pandey M.K."/>
            <person name="Ge S."/>
            <person name="Xu Q."/>
            <person name="Li N."/>
            <person name="Li G."/>
            <person name="Huang Y."/>
            <person name="Saxena R.K."/>
            <person name="Ji Y."/>
            <person name="Li M."/>
            <person name="Yan X."/>
            <person name="He Y."/>
            <person name="Liu Y."/>
            <person name="Wang X."/>
            <person name="Xiang C."/>
            <person name="Varshney R.K."/>
            <person name="Ding H."/>
            <person name="Gao S."/>
            <person name="Zong X."/>
        </authorList>
    </citation>
    <scope>NUCLEOTIDE SEQUENCE [LARGE SCALE GENOMIC DNA]</scope>
    <source>
        <strain evidence="2 3">cv. Zhongwan 6</strain>
    </source>
</reference>
<name>A0A9D5A970_PEA</name>
<organism evidence="2 3">
    <name type="scientific">Pisum sativum</name>
    <name type="common">Garden pea</name>
    <name type="synonym">Lathyrus oleraceus</name>
    <dbReference type="NCBI Taxonomy" id="3888"/>
    <lineage>
        <taxon>Eukaryota</taxon>
        <taxon>Viridiplantae</taxon>
        <taxon>Streptophyta</taxon>
        <taxon>Embryophyta</taxon>
        <taxon>Tracheophyta</taxon>
        <taxon>Spermatophyta</taxon>
        <taxon>Magnoliopsida</taxon>
        <taxon>eudicotyledons</taxon>
        <taxon>Gunneridae</taxon>
        <taxon>Pentapetalae</taxon>
        <taxon>rosids</taxon>
        <taxon>fabids</taxon>
        <taxon>Fabales</taxon>
        <taxon>Fabaceae</taxon>
        <taxon>Papilionoideae</taxon>
        <taxon>50 kb inversion clade</taxon>
        <taxon>NPAAA clade</taxon>
        <taxon>Hologalegina</taxon>
        <taxon>IRL clade</taxon>
        <taxon>Fabeae</taxon>
        <taxon>Lathyrus</taxon>
    </lineage>
</organism>
<dbReference type="Proteomes" id="UP001058974">
    <property type="component" value="Chromosome 5"/>
</dbReference>
<evidence type="ECO:0000313" key="2">
    <source>
        <dbReference type="EMBL" id="KAI5402637.1"/>
    </source>
</evidence>
<dbReference type="Gramene" id="Psat05G0029300-T1">
    <property type="protein sequence ID" value="KAI5402637.1"/>
    <property type="gene ID" value="KIW84_050293"/>
</dbReference>
<gene>
    <name evidence="2" type="ORF">KIW84_050293</name>
</gene>
<proteinExistence type="predicted"/>
<accession>A0A9D5A970</accession>
<comment type="caution">
    <text evidence="2">The sequence shown here is derived from an EMBL/GenBank/DDBJ whole genome shotgun (WGS) entry which is preliminary data.</text>
</comment>
<evidence type="ECO:0000256" key="1">
    <source>
        <dbReference type="SAM" id="MobiDB-lite"/>
    </source>
</evidence>
<dbReference type="EMBL" id="JAMSHJ010000005">
    <property type="protein sequence ID" value="KAI5402637.1"/>
    <property type="molecule type" value="Genomic_DNA"/>
</dbReference>
<dbReference type="AlphaFoldDB" id="A0A9D5A970"/>
<feature type="compositionally biased region" description="Acidic residues" evidence="1">
    <location>
        <begin position="77"/>
        <end position="91"/>
    </location>
</feature>